<evidence type="ECO:0000313" key="1">
    <source>
        <dbReference type="EMBL" id="CAG8468045.1"/>
    </source>
</evidence>
<dbReference type="Proteomes" id="UP000789525">
    <property type="component" value="Unassembled WGS sequence"/>
</dbReference>
<sequence length="321" mass="36639">MSAVSTVTPVSVLPTHSQRYTCLACQVAFETAGNQRSHYGTDWHRYNLKRKVAELPPVTYSAFEQKVLAQQALSKNAAEEISFSAECSACGKTYYSKNAYANHLQSNKHKVSEVKATQEGKLQKKKLPTILHKDGDTLRKEETQQSIEEIDKGHCKIAYDRDEDVMEIVDFYDFTSSYPVEGSEEGWEHVDDEEWEDVEDDVDSSVGKSEHPMSGLIYEDDTELVLPSGARIGHRSLWKYYKQSLRPEEERDSVIINRLITQYGESFGYTRNSGGVLATKGSQVKRSRATIFQEKHRQQEFDLRVGVKANKLQRHYRAQIL</sequence>
<name>A0ACA9KEB7_9GLOM</name>
<proteinExistence type="predicted"/>
<evidence type="ECO:0000313" key="2">
    <source>
        <dbReference type="Proteomes" id="UP000789525"/>
    </source>
</evidence>
<protein>
    <submittedName>
        <fullName evidence="1">16393_t:CDS:1</fullName>
    </submittedName>
</protein>
<accession>A0ACA9KEB7</accession>
<organism evidence="1 2">
    <name type="scientific">Acaulospora colombiana</name>
    <dbReference type="NCBI Taxonomy" id="27376"/>
    <lineage>
        <taxon>Eukaryota</taxon>
        <taxon>Fungi</taxon>
        <taxon>Fungi incertae sedis</taxon>
        <taxon>Mucoromycota</taxon>
        <taxon>Glomeromycotina</taxon>
        <taxon>Glomeromycetes</taxon>
        <taxon>Diversisporales</taxon>
        <taxon>Acaulosporaceae</taxon>
        <taxon>Acaulospora</taxon>
    </lineage>
</organism>
<reference evidence="1" key="1">
    <citation type="submission" date="2021-06" db="EMBL/GenBank/DDBJ databases">
        <authorList>
            <person name="Kallberg Y."/>
            <person name="Tangrot J."/>
            <person name="Rosling A."/>
        </authorList>
    </citation>
    <scope>NUCLEOTIDE SEQUENCE</scope>
    <source>
        <strain evidence="1">CL356</strain>
    </source>
</reference>
<gene>
    <name evidence="1" type="ORF">ACOLOM_LOCUS1468</name>
</gene>
<comment type="caution">
    <text evidence="1">The sequence shown here is derived from an EMBL/GenBank/DDBJ whole genome shotgun (WGS) entry which is preliminary data.</text>
</comment>
<keyword evidence="2" id="KW-1185">Reference proteome</keyword>
<dbReference type="EMBL" id="CAJVPT010001737">
    <property type="protein sequence ID" value="CAG8468045.1"/>
    <property type="molecule type" value="Genomic_DNA"/>
</dbReference>